<evidence type="ECO:0000313" key="2">
    <source>
        <dbReference type="EMBL" id="GAG02536.1"/>
    </source>
</evidence>
<dbReference type="EMBL" id="BARS01026610">
    <property type="protein sequence ID" value="GAG02536.1"/>
    <property type="molecule type" value="Genomic_DNA"/>
</dbReference>
<dbReference type="PROSITE" id="PS51379">
    <property type="entry name" value="4FE4S_FER_2"/>
    <property type="match status" value="1"/>
</dbReference>
<organism evidence="2">
    <name type="scientific">marine sediment metagenome</name>
    <dbReference type="NCBI Taxonomy" id="412755"/>
    <lineage>
        <taxon>unclassified sequences</taxon>
        <taxon>metagenomes</taxon>
        <taxon>ecological metagenomes</taxon>
    </lineage>
</organism>
<name>X0VPR5_9ZZZZ</name>
<evidence type="ECO:0000259" key="1">
    <source>
        <dbReference type="PROSITE" id="PS51379"/>
    </source>
</evidence>
<accession>X0VPR5</accession>
<proteinExistence type="predicted"/>
<dbReference type="InterPro" id="IPR017896">
    <property type="entry name" value="4Fe4S_Fe-S-bd"/>
</dbReference>
<dbReference type="AlphaFoldDB" id="X0VPR5"/>
<feature type="domain" description="4Fe-4S ferredoxin-type" evidence="1">
    <location>
        <begin position="4"/>
        <end position="33"/>
    </location>
</feature>
<feature type="non-terminal residue" evidence="2">
    <location>
        <position position="39"/>
    </location>
</feature>
<protein>
    <recommendedName>
        <fullName evidence="1">4Fe-4S ferredoxin-type domain-containing protein</fullName>
    </recommendedName>
</protein>
<dbReference type="SUPFAM" id="SSF54862">
    <property type="entry name" value="4Fe-4S ferredoxins"/>
    <property type="match status" value="1"/>
</dbReference>
<comment type="caution">
    <text evidence="2">The sequence shown here is derived from an EMBL/GenBank/DDBJ whole genome shotgun (WGS) entry which is preliminary data.</text>
</comment>
<reference evidence="2" key="1">
    <citation type="journal article" date="2014" name="Front. Microbiol.">
        <title>High frequency of phylogenetically diverse reductive dehalogenase-homologous genes in deep subseafloor sedimentary metagenomes.</title>
        <authorList>
            <person name="Kawai M."/>
            <person name="Futagami T."/>
            <person name="Toyoda A."/>
            <person name="Takaki Y."/>
            <person name="Nishi S."/>
            <person name="Hori S."/>
            <person name="Arai W."/>
            <person name="Tsubouchi T."/>
            <person name="Morono Y."/>
            <person name="Uchiyama I."/>
            <person name="Ito T."/>
            <person name="Fujiyama A."/>
            <person name="Inagaki F."/>
            <person name="Takami H."/>
        </authorList>
    </citation>
    <scope>NUCLEOTIDE SEQUENCE</scope>
    <source>
        <strain evidence="2">Expedition CK06-06</strain>
    </source>
</reference>
<sequence>MNKWNLIIDIEKCEDCNNCFLACKDEHVDNDWPGYAVSQ</sequence>
<gene>
    <name evidence="2" type="ORF">S01H1_41923</name>
</gene>
<dbReference type="Gene3D" id="3.30.70.20">
    <property type="match status" value="1"/>
</dbReference>